<proteinExistence type="predicted"/>
<name>A0A3A8H4T9_9BACT</name>
<accession>A0A3A8H4T9</accession>
<organism evidence="1 2">
    <name type="scientific">Corallococcus terminator</name>
    <dbReference type="NCBI Taxonomy" id="2316733"/>
    <lineage>
        <taxon>Bacteria</taxon>
        <taxon>Pseudomonadati</taxon>
        <taxon>Myxococcota</taxon>
        <taxon>Myxococcia</taxon>
        <taxon>Myxococcales</taxon>
        <taxon>Cystobacterineae</taxon>
        <taxon>Myxococcaceae</taxon>
        <taxon>Corallococcus</taxon>
    </lineage>
</organism>
<comment type="caution">
    <text evidence="1">The sequence shown here is derived from an EMBL/GenBank/DDBJ whole genome shotgun (WGS) entry which is preliminary data.</text>
</comment>
<gene>
    <name evidence="1" type="ORF">D7V88_41700</name>
</gene>
<evidence type="ECO:0000313" key="2">
    <source>
        <dbReference type="Proteomes" id="UP000268094"/>
    </source>
</evidence>
<dbReference type="OrthoDB" id="5513923at2"/>
<keyword evidence="2" id="KW-1185">Reference proteome</keyword>
<dbReference type="EMBL" id="RAVZ01000707">
    <property type="protein sequence ID" value="RKG65788.1"/>
    <property type="molecule type" value="Genomic_DNA"/>
</dbReference>
<reference evidence="2" key="1">
    <citation type="submission" date="2018-09" db="EMBL/GenBank/DDBJ databases">
        <authorList>
            <person name="Livingstone P.G."/>
            <person name="Whitworth D.E."/>
        </authorList>
    </citation>
    <scope>NUCLEOTIDE SEQUENCE [LARGE SCALE GENOMIC DNA]</scope>
    <source>
        <strain evidence="2">CA054A</strain>
    </source>
</reference>
<dbReference type="Proteomes" id="UP000268094">
    <property type="component" value="Unassembled WGS sequence"/>
</dbReference>
<dbReference type="RefSeq" id="WP_120545977.1">
    <property type="nucleotide sequence ID" value="NZ_RAVZ01000707.1"/>
</dbReference>
<dbReference type="AlphaFoldDB" id="A0A3A8H4T9"/>
<evidence type="ECO:0008006" key="3">
    <source>
        <dbReference type="Google" id="ProtNLM"/>
    </source>
</evidence>
<protein>
    <recommendedName>
        <fullName evidence="3">STAS/SEC14 domain-containing protein</fullName>
    </recommendedName>
</protein>
<evidence type="ECO:0000313" key="1">
    <source>
        <dbReference type="EMBL" id="RKG65788.1"/>
    </source>
</evidence>
<sequence>MYRIDVNRAESIVSFALEGYIRLEEMQRFVVELKAATDTVAGQAIKIEADLRTFRPASPEAADLIRRVQEYGLRSGVTRVAELVQNEIVALQLNRVALGSGTDKILRRFWQESAARLWLLHGDAERGVVLQG</sequence>